<sequence>MLKEITSYLEESEDESEEVKEEAERLIQAIEKRKGKTRKEEHEMRVSRVQRRGTRPAPIIVDDPVEGLRTPPSTNCGTGEMLDYALELHRKFSAKKVPELRDLCSSEGIVWTKHKTAIGDLLRCRMKLGFEGTPSHLCALYDLPRTGGHVKARLEEIPGIPTFMKNSRNVTSGYEVSVEHLEQYLGCSLKAWTGTANLKISREDGLKCLTNRGFKDSQAMTCREVSRWVDTLEKLVRVPIDRNPGATLVICPVLYLHACKMTFNKNHSFIPVPETEMQILSKMKDEYRRRELGSTAMWGAGGRIGQAYVLPKDKDLDRWRPISPAVHDPARLAGARLGRAIRYMLLDFKGIYHFDLKATYSLRSRCEQIQEQFRRSGMDAIARSYDIKHIFARLSHHAVMESVRWLVRYHEDRGLVGVQELEGEDMCYDKGQMKARWIRFHVVQDD</sequence>
<feature type="compositionally biased region" description="Acidic residues" evidence="1">
    <location>
        <begin position="10"/>
        <end position="21"/>
    </location>
</feature>
<dbReference type="Gramene" id="GBG93222">
    <property type="protein sequence ID" value="GBG93222"/>
    <property type="gene ID" value="CBR_g60864"/>
</dbReference>
<dbReference type="EMBL" id="BFEA01001303">
    <property type="protein sequence ID" value="GBG93222.1"/>
    <property type="molecule type" value="Genomic_DNA"/>
</dbReference>
<accession>A0A388MFG5</accession>
<dbReference type="Proteomes" id="UP000265515">
    <property type="component" value="Unassembled WGS sequence"/>
</dbReference>
<dbReference type="AlphaFoldDB" id="A0A388MFG5"/>
<keyword evidence="3" id="KW-1185">Reference proteome</keyword>
<evidence type="ECO:0000313" key="3">
    <source>
        <dbReference type="Proteomes" id="UP000265515"/>
    </source>
</evidence>
<protein>
    <submittedName>
        <fullName evidence="2">Uncharacterized protein</fullName>
    </submittedName>
</protein>
<proteinExistence type="predicted"/>
<feature type="region of interest" description="Disordered" evidence="1">
    <location>
        <begin position="1"/>
        <end position="22"/>
    </location>
</feature>
<organism evidence="2 3">
    <name type="scientific">Chara braunii</name>
    <name type="common">Braun's stonewort</name>
    <dbReference type="NCBI Taxonomy" id="69332"/>
    <lineage>
        <taxon>Eukaryota</taxon>
        <taxon>Viridiplantae</taxon>
        <taxon>Streptophyta</taxon>
        <taxon>Charophyceae</taxon>
        <taxon>Charales</taxon>
        <taxon>Characeae</taxon>
        <taxon>Chara</taxon>
    </lineage>
</organism>
<evidence type="ECO:0000256" key="1">
    <source>
        <dbReference type="SAM" id="MobiDB-lite"/>
    </source>
</evidence>
<gene>
    <name evidence="2" type="ORF">CBR_g60864</name>
</gene>
<reference evidence="2 3" key="1">
    <citation type="journal article" date="2018" name="Cell">
        <title>The Chara Genome: Secondary Complexity and Implications for Plant Terrestrialization.</title>
        <authorList>
            <person name="Nishiyama T."/>
            <person name="Sakayama H."/>
            <person name="Vries J.D."/>
            <person name="Buschmann H."/>
            <person name="Saint-Marcoux D."/>
            <person name="Ullrich K.K."/>
            <person name="Haas F.B."/>
            <person name="Vanderstraeten L."/>
            <person name="Becker D."/>
            <person name="Lang D."/>
            <person name="Vosolsobe S."/>
            <person name="Rombauts S."/>
            <person name="Wilhelmsson P.K.I."/>
            <person name="Janitza P."/>
            <person name="Kern R."/>
            <person name="Heyl A."/>
            <person name="Rumpler F."/>
            <person name="Villalobos L.I.A.C."/>
            <person name="Clay J.M."/>
            <person name="Skokan R."/>
            <person name="Toyoda A."/>
            <person name="Suzuki Y."/>
            <person name="Kagoshima H."/>
            <person name="Schijlen E."/>
            <person name="Tajeshwar N."/>
            <person name="Catarino B."/>
            <person name="Hetherington A.J."/>
            <person name="Saltykova A."/>
            <person name="Bonnot C."/>
            <person name="Breuninger H."/>
            <person name="Symeonidi A."/>
            <person name="Radhakrishnan G.V."/>
            <person name="Van Nieuwerburgh F."/>
            <person name="Deforce D."/>
            <person name="Chang C."/>
            <person name="Karol K.G."/>
            <person name="Hedrich R."/>
            <person name="Ulvskov P."/>
            <person name="Glockner G."/>
            <person name="Delwiche C.F."/>
            <person name="Petrasek J."/>
            <person name="Van de Peer Y."/>
            <person name="Friml J."/>
            <person name="Beilby M."/>
            <person name="Dolan L."/>
            <person name="Kohara Y."/>
            <person name="Sugano S."/>
            <person name="Fujiyama A."/>
            <person name="Delaux P.-M."/>
            <person name="Quint M."/>
            <person name="TheiBen G."/>
            <person name="Hagemann M."/>
            <person name="Harholt J."/>
            <person name="Dunand C."/>
            <person name="Zachgo S."/>
            <person name="Langdale J."/>
            <person name="Maumus F."/>
            <person name="Straeten D.V.D."/>
            <person name="Gould S.B."/>
            <person name="Rensing S.A."/>
        </authorList>
    </citation>
    <scope>NUCLEOTIDE SEQUENCE [LARGE SCALE GENOMIC DNA]</scope>
    <source>
        <strain evidence="2 3">S276</strain>
    </source>
</reference>
<evidence type="ECO:0000313" key="2">
    <source>
        <dbReference type="EMBL" id="GBG93222.1"/>
    </source>
</evidence>
<comment type="caution">
    <text evidence="2">The sequence shown here is derived from an EMBL/GenBank/DDBJ whole genome shotgun (WGS) entry which is preliminary data.</text>
</comment>
<name>A0A388MFG5_CHABU</name>